<dbReference type="Proteomes" id="UP000185487">
    <property type="component" value="Chromosome"/>
</dbReference>
<dbReference type="Proteomes" id="UP000199140">
    <property type="component" value="Unassembled WGS sequence"/>
</dbReference>
<accession>A0AAE8HSP9</accession>
<dbReference type="GO" id="GO:0032259">
    <property type="term" value="P:methylation"/>
    <property type="evidence" value="ECO:0007669"/>
    <property type="project" value="UniProtKB-KW"/>
</dbReference>
<dbReference type="Pfam" id="PF01890">
    <property type="entry name" value="CbiG_C"/>
    <property type="match status" value="1"/>
</dbReference>
<reference evidence="3 5" key="2">
    <citation type="submission" date="2016-10" db="EMBL/GenBank/DDBJ databases">
        <authorList>
            <person name="Varghese N."/>
            <person name="Submissions S."/>
        </authorList>
    </citation>
    <scope>NUCLEOTIDE SEQUENCE [LARGE SCALE GENOMIC DNA]</scope>
    <source>
        <strain evidence="3 5">CBMB27</strain>
    </source>
</reference>
<dbReference type="GeneID" id="96603281"/>
<evidence type="ECO:0000313" key="3">
    <source>
        <dbReference type="EMBL" id="SFH03214.1"/>
    </source>
</evidence>
<dbReference type="RefSeq" id="WP_043345283.1">
    <property type="nucleotide sequence ID" value="NZ_CP015367.1"/>
</dbReference>
<dbReference type="GO" id="GO:0043779">
    <property type="term" value="F:cobalt-precorrin-5A acetaldehyde-lyase activity"/>
    <property type="evidence" value="ECO:0007669"/>
    <property type="project" value="UniProtKB-EC"/>
</dbReference>
<gene>
    <name evidence="2" type="ORF">MCBMB27_02535</name>
    <name evidence="3" type="ORF">SAMN05192567_112136</name>
</gene>
<feature type="domain" description="CobE/GbiG C-terminal" evidence="1">
    <location>
        <begin position="11"/>
        <end position="131"/>
    </location>
</feature>
<dbReference type="Gene3D" id="3.30.420.180">
    <property type="entry name" value="CobE/GbiG C-terminal domain"/>
    <property type="match status" value="1"/>
</dbReference>
<name>A0AAE8HSP9_9HYPH</name>
<keyword evidence="2" id="KW-0808">Transferase</keyword>
<protein>
    <submittedName>
        <fullName evidence="3">Cobalt-precorrin 5A hydrolase</fullName>
    </submittedName>
    <submittedName>
        <fullName evidence="2">Precorrin methylase</fullName>
        <ecNumber evidence="2">3.7.1.12</ecNumber>
    </submittedName>
</protein>
<sequence>MGLDQAVTGLLVAGIGFRRGTDADEIAALIERALAALGADRSSLTAVATAADRAAEPAIRAATARFGLSPQPVAAAALQARDAEIVTRSARIEQLRGVGSLAEATALAGAGPQSRLALPRITSAGATCALAVRCDTTRDT</sequence>
<reference evidence="2 4" key="1">
    <citation type="submission" date="2016-04" db="EMBL/GenBank/DDBJ databases">
        <title>Complete genome sequencing and analysis of CBMB27, Methylobacterium phyllosphaerae isolated from leaf tissues of rice (Oryza sativa L.).</title>
        <authorList>
            <person name="Lee Y."/>
            <person name="Hwangbo K."/>
            <person name="Chung H."/>
            <person name="Yoo J."/>
            <person name="Kim K.Y."/>
            <person name="Sa T.M."/>
            <person name="Um Y."/>
            <person name="Madhaiyan M."/>
        </authorList>
    </citation>
    <scope>NUCLEOTIDE SEQUENCE [LARGE SCALE GENOMIC DNA]</scope>
    <source>
        <strain evidence="2 4">CBMB27</strain>
    </source>
</reference>
<organism evidence="3 5">
    <name type="scientific">Methylobacterium phyllosphaerae</name>
    <dbReference type="NCBI Taxonomy" id="418223"/>
    <lineage>
        <taxon>Bacteria</taxon>
        <taxon>Pseudomonadati</taxon>
        <taxon>Pseudomonadota</taxon>
        <taxon>Alphaproteobacteria</taxon>
        <taxon>Hyphomicrobiales</taxon>
        <taxon>Methylobacteriaceae</taxon>
        <taxon>Methylobacterium</taxon>
    </lineage>
</organism>
<dbReference type="EMBL" id="CP015367">
    <property type="protein sequence ID" value="APT31826.1"/>
    <property type="molecule type" value="Genomic_DNA"/>
</dbReference>
<dbReference type="AlphaFoldDB" id="A0AAE8HSP9"/>
<evidence type="ECO:0000313" key="2">
    <source>
        <dbReference type="EMBL" id="APT31826.1"/>
    </source>
</evidence>
<evidence type="ECO:0000259" key="1">
    <source>
        <dbReference type="Pfam" id="PF01890"/>
    </source>
</evidence>
<dbReference type="GO" id="GO:0009236">
    <property type="term" value="P:cobalamin biosynthetic process"/>
    <property type="evidence" value="ECO:0007669"/>
    <property type="project" value="InterPro"/>
</dbReference>
<dbReference type="KEGG" id="mphy:MCBMB27_02535"/>
<dbReference type="GO" id="GO:0008168">
    <property type="term" value="F:methyltransferase activity"/>
    <property type="evidence" value="ECO:0007669"/>
    <property type="project" value="UniProtKB-KW"/>
</dbReference>
<dbReference type="EMBL" id="FOPK01000012">
    <property type="protein sequence ID" value="SFH03214.1"/>
    <property type="molecule type" value="Genomic_DNA"/>
</dbReference>
<keyword evidence="4" id="KW-1185">Reference proteome</keyword>
<evidence type="ECO:0000313" key="5">
    <source>
        <dbReference type="Proteomes" id="UP000199140"/>
    </source>
</evidence>
<dbReference type="PANTHER" id="PTHR37477">
    <property type="entry name" value="COBALT-PRECORRIN-5A HYDROLASE"/>
    <property type="match status" value="1"/>
</dbReference>
<proteinExistence type="predicted"/>
<dbReference type="InterPro" id="IPR052553">
    <property type="entry name" value="CbiG_hydrolase"/>
</dbReference>
<dbReference type="InterPro" id="IPR002750">
    <property type="entry name" value="CobE/GbiG_C"/>
</dbReference>
<dbReference type="EC" id="3.7.1.12" evidence="2"/>
<keyword evidence="3" id="KW-0378">Hydrolase</keyword>
<evidence type="ECO:0000313" key="4">
    <source>
        <dbReference type="Proteomes" id="UP000185487"/>
    </source>
</evidence>
<dbReference type="PANTHER" id="PTHR37477:SF1">
    <property type="entry name" value="COBALT-PRECORRIN-5A HYDROLASE"/>
    <property type="match status" value="1"/>
</dbReference>
<dbReference type="SUPFAM" id="SSF159664">
    <property type="entry name" value="CobE/GbiG C-terminal domain-like"/>
    <property type="match status" value="1"/>
</dbReference>
<keyword evidence="2" id="KW-0489">Methyltransferase</keyword>
<dbReference type="InterPro" id="IPR036518">
    <property type="entry name" value="CobE/GbiG_C_sf"/>
</dbReference>